<proteinExistence type="predicted"/>
<dbReference type="EMBL" id="BDGJ01000005">
    <property type="protein sequence ID" value="GAW91093.1"/>
    <property type="molecule type" value="Genomic_DNA"/>
</dbReference>
<comment type="caution">
    <text evidence="1">The sequence shown here is derived from an EMBL/GenBank/DDBJ whole genome shotgun (WGS) entry which is preliminary data.</text>
</comment>
<gene>
    <name evidence="1" type="ORF">KKC1_02550</name>
</gene>
<sequence>MYTFCLYAGVSDRWGNKWNTLEKFFLAVEWLAIRNFSRLIF</sequence>
<evidence type="ECO:0000313" key="2">
    <source>
        <dbReference type="Proteomes" id="UP000197032"/>
    </source>
</evidence>
<dbReference type="AlphaFoldDB" id="A0A1Z5HNJ4"/>
<evidence type="ECO:0000313" key="1">
    <source>
        <dbReference type="EMBL" id="GAW91093.1"/>
    </source>
</evidence>
<name>A0A1Z5HNJ4_9FIRM</name>
<reference evidence="2" key="1">
    <citation type="journal article" date="2017" name="Appl. Environ. Microbiol.">
        <title>Genomic analysis of Calderihabitans maritimus KKC1, a thermophilic hydrogenogenic carboxydotrophic bacterium isolated from marine sediment.</title>
        <authorList>
            <person name="Omae K."/>
            <person name="Yoneda Y."/>
            <person name="Fukuyama Y."/>
            <person name="Yoshida T."/>
            <person name="Sako Y."/>
        </authorList>
    </citation>
    <scope>NUCLEOTIDE SEQUENCE [LARGE SCALE GENOMIC DNA]</scope>
    <source>
        <strain evidence="2">KKC1</strain>
    </source>
</reference>
<protein>
    <submittedName>
        <fullName evidence="1">Uncharacterized protein</fullName>
    </submittedName>
</protein>
<organism evidence="1 2">
    <name type="scientific">Calderihabitans maritimus</name>
    <dbReference type="NCBI Taxonomy" id="1246530"/>
    <lineage>
        <taxon>Bacteria</taxon>
        <taxon>Bacillati</taxon>
        <taxon>Bacillota</taxon>
        <taxon>Clostridia</taxon>
        <taxon>Neomoorellales</taxon>
        <taxon>Calderihabitantaceae</taxon>
        <taxon>Calderihabitans</taxon>
    </lineage>
</organism>
<accession>A0A1Z5HNJ4</accession>
<dbReference type="Proteomes" id="UP000197032">
    <property type="component" value="Unassembled WGS sequence"/>
</dbReference>
<keyword evidence="2" id="KW-1185">Reference proteome</keyword>